<dbReference type="InterPro" id="IPR032914">
    <property type="entry name" value="Vam6/VPS39/TRAP1"/>
</dbReference>
<dbReference type="GO" id="GO:0005764">
    <property type="term" value="C:lysosome"/>
    <property type="evidence" value="ECO:0007669"/>
    <property type="project" value="UniProtKB-SubCell"/>
</dbReference>
<dbReference type="SUPFAM" id="SSF50978">
    <property type="entry name" value="WD40 repeat-like"/>
    <property type="match status" value="1"/>
</dbReference>
<dbReference type="InterPro" id="IPR036322">
    <property type="entry name" value="WD40_repeat_dom_sf"/>
</dbReference>
<feature type="repeat" description="CHCR" evidence="7">
    <location>
        <begin position="561"/>
        <end position="723"/>
    </location>
</feature>
<dbReference type="GO" id="GO:0034058">
    <property type="term" value="P:endosomal vesicle fusion"/>
    <property type="evidence" value="ECO:0007669"/>
    <property type="project" value="TreeGrafter"/>
</dbReference>
<dbReference type="GO" id="GO:0016020">
    <property type="term" value="C:membrane"/>
    <property type="evidence" value="ECO:0007669"/>
    <property type="project" value="TreeGrafter"/>
</dbReference>
<dbReference type="InterPro" id="IPR019452">
    <property type="entry name" value="VPS39/TGF_beta_rcpt-assoc_1"/>
</dbReference>
<sequence length="865" mass="98208">MSVKAFELVPVIETLQLTGEKAQTKIECIECCGKDLYVGTSDSFLLLYTLEEKRDGNGKVVYRSRDIVHKFLDLRKPVKCIKAASALNRLLLLCDSCLLLLSMHDLEIIGGGPKLREISTFCVNENPNTNNPFCIQICVARQRQLRVYDVTVEKLIPVKNIGLPEPACGVAVDGSHICAALLTHYSVYNFDTNFTQQLFTYGRENFLPLIRRITKEEFLLSAPGGLGMFVNSEGMSSRPPIQWSYPLRALTYSHPYILGLSDDVIIVYSILDQQQKQALPFVGGRSIGNFDGRIYVTSGTAVYNLTPVPWEKQVEALLTDARVEEALELAQNANRMGMTKEQFQKIFHKIQQQAAFIYFSNGEFDKARELFGSGDVDPREVISVFPGLMPPSSTFVRTVPPLHGIADVNQLFNGNEEKLSEVKQFLRHFLEDHRETASFQHSLEVDTALLKLYAETYAPELEAFIVAGEIACDVKDCCDWLEKRKCYHALALLHRHANDHDEALKVWARIISGEYKDDSFHGLEFFVECLANLKEPELMWRYADFVLSHDQEVGVGIFTLRSTQDVNLDTVKPDMVVDYLHQYPKAVVKYLEHLVMKQKIQAEKFHTHLAVLYLEDILKKRKEGNEEAVMEVRTKLRHLLQVSSLYRVQLLLGKMNDADLHEEAAILYGKIEDHVKALDILVHNLKDFRGAEMYCVNNTEGKGLKYKHNLFHTLLAVYLDPKLEPGKKEEYLLPALELLNAHSGDFDAAKVLEIIPSNWSVSVVEVFLRGALRTSLHKYRITKVESALARGENLQNRFALYDLQRRSISLHETNYCCVCKKPFSDGSFARYPNNVLTHVACVRHNSICPLTGKNFKSLASLYSGR</sequence>
<keyword evidence="9" id="KW-0675">Receptor</keyword>
<dbReference type="AlphaFoldDB" id="A0A067R909"/>
<dbReference type="InterPro" id="IPR019453">
    <property type="entry name" value="VPS39/TGFA1_Znf"/>
</dbReference>
<dbReference type="FunCoup" id="A0A067R909">
    <property type="interactions" value="2116"/>
</dbReference>
<feature type="domain" description="CNH" evidence="8">
    <location>
        <begin position="23"/>
        <end position="294"/>
    </location>
</feature>
<comment type="subcellular location">
    <subcellularLocation>
        <location evidence="2">Cytoplasm</location>
    </subcellularLocation>
    <subcellularLocation>
        <location evidence="1">Lysosome</location>
    </subcellularLocation>
</comment>
<dbReference type="PROSITE" id="PS50236">
    <property type="entry name" value="CHCR"/>
    <property type="match status" value="2"/>
</dbReference>
<dbReference type="GO" id="GO:0006886">
    <property type="term" value="P:intracellular protein transport"/>
    <property type="evidence" value="ECO:0007669"/>
    <property type="project" value="UniProtKB-UniRule"/>
</dbReference>
<evidence type="ECO:0000256" key="1">
    <source>
        <dbReference type="ARBA" id="ARBA00004371"/>
    </source>
</evidence>
<dbReference type="eggNOG" id="KOG2063">
    <property type="taxonomic scope" value="Eukaryota"/>
</dbReference>
<accession>A0A067R909</accession>
<dbReference type="PANTHER" id="PTHR12894">
    <property type="entry name" value="CNH DOMAIN CONTAINING"/>
    <property type="match status" value="1"/>
</dbReference>
<keyword evidence="10" id="KW-1185">Reference proteome</keyword>
<dbReference type="InterPro" id="IPR001180">
    <property type="entry name" value="CNH_dom"/>
</dbReference>
<reference evidence="9 10" key="1">
    <citation type="journal article" date="2014" name="Nat. Commun.">
        <title>Molecular traces of alternative social organization in a termite genome.</title>
        <authorList>
            <person name="Terrapon N."/>
            <person name="Li C."/>
            <person name="Robertson H.M."/>
            <person name="Ji L."/>
            <person name="Meng X."/>
            <person name="Booth W."/>
            <person name="Chen Z."/>
            <person name="Childers C.P."/>
            <person name="Glastad K.M."/>
            <person name="Gokhale K."/>
            <person name="Gowin J."/>
            <person name="Gronenberg W."/>
            <person name="Hermansen R.A."/>
            <person name="Hu H."/>
            <person name="Hunt B.G."/>
            <person name="Huylmans A.K."/>
            <person name="Khalil S.M."/>
            <person name="Mitchell R.D."/>
            <person name="Munoz-Torres M.C."/>
            <person name="Mustard J.A."/>
            <person name="Pan H."/>
            <person name="Reese J.T."/>
            <person name="Scharf M.E."/>
            <person name="Sun F."/>
            <person name="Vogel H."/>
            <person name="Xiao J."/>
            <person name="Yang W."/>
            <person name="Yang Z."/>
            <person name="Yang Z."/>
            <person name="Zhou J."/>
            <person name="Zhu J."/>
            <person name="Brent C.S."/>
            <person name="Elsik C.G."/>
            <person name="Goodisman M.A."/>
            <person name="Liberles D.A."/>
            <person name="Roe R.M."/>
            <person name="Vargo E.L."/>
            <person name="Vilcinskas A."/>
            <person name="Wang J."/>
            <person name="Bornberg-Bauer E."/>
            <person name="Korb J."/>
            <person name="Zhang G."/>
            <person name="Liebig J."/>
        </authorList>
    </citation>
    <scope>NUCLEOTIDE SEQUENCE [LARGE SCALE GENOMIC DNA]</scope>
    <source>
        <tissue evidence="9">Whole organism</tissue>
    </source>
</reference>
<evidence type="ECO:0000313" key="10">
    <source>
        <dbReference type="Proteomes" id="UP000027135"/>
    </source>
</evidence>
<evidence type="ECO:0000259" key="8">
    <source>
        <dbReference type="PROSITE" id="PS50219"/>
    </source>
</evidence>
<keyword evidence="4" id="KW-0963">Cytoplasm</keyword>
<evidence type="ECO:0000256" key="3">
    <source>
        <dbReference type="ARBA" id="ARBA00022448"/>
    </source>
</evidence>
<keyword evidence="3" id="KW-0813">Transport</keyword>
<dbReference type="PROSITE" id="PS50219">
    <property type="entry name" value="CNH"/>
    <property type="match status" value="1"/>
</dbReference>
<protein>
    <submittedName>
        <fullName evidence="9">Transforming growth factor-beta receptor-associated protein 1</fullName>
    </submittedName>
</protein>
<feature type="repeat" description="CHCR" evidence="7">
    <location>
        <begin position="395"/>
        <end position="555"/>
    </location>
</feature>
<evidence type="ECO:0000256" key="2">
    <source>
        <dbReference type="ARBA" id="ARBA00004496"/>
    </source>
</evidence>
<dbReference type="Pfam" id="PF00780">
    <property type="entry name" value="CNH"/>
    <property type="match status" value="1"/>
</dbReference>
<dbReference type="EMBL" id="KK852661">
    <property type="protein sequence ID" value="KDR19092.1"/>
    <property type="molecule type" value="Genomic_DNA"/>
</dbReference>
<evidence type="ECO:0000313" key="9">
    <source>
        <dbReference type="EMBL" id="KDR19092.1"/>
    </source>
</evidence>
<proteinExistence type="predicted"/>
<evidence type="ECO:0000256" key="4">
    <source>
        <dbReference type="ARBA" id="ARBA00022490"/>
    </source>
</evidence>
<gene>
    <name evidence="9" type="ORF">L798_06324</name>
</gene>
<organism evidence="9 10">
    <name type="scientific">Zootermopsis nevadensis</name>
    <name type="common">Dampwood termite</name>
    <dbReference type="NCBI Taxonomy" id="136037"/>
    <lineage>
        <taxon>Eukaryota</taxon>
        <taxon>Metazoa</taxon>
        <taxon>Ecdysozoa</taxon>
        <taxon>Arthropoda</taxon>
        <taxon>Hexapoda</taxon>
        <taxon>Insecta</taxon>
        <taxon>Pterygota</taxon>
        <taxon>Neoptera</taxon>
        <taxon>Polyneoptera</taxon>
        <taxon>Dictyoptera</taxon>
        <taxon>Blattodea</taxon>
        <taxon>Blattoidea</taxon>
        <taxon>Termitoidae</taxon>
        <taxon>Termopsidae</taxon>
        <taxon>Zootermopsis</taxon>
    </lineage>
</organism>
<name>A0A067R909_ZOONE</name>
<dbReference type="OMA" id="MFVTSEG"/>
<dbReference type="PANTHER" id="PTHR12894:SF27">
    <property type="entry name" value="TRANSFORMING GROWTH FACTOR-BETA RECEPTOR-ASSOCIATED PROTEIN 1"/>
    <property type="match status" value="1"/>
</dbReference>
<dbReference type="Pfam" id="PF10367">
    <property type="entry name" value="zf-Vps39_C"/>
    <property type="match status" value="1"/>
</dbReference>
<keyword evidence="5" id="KW-0653">Protein transport</keyword>
<evidence type="ECO:0000256" key="5">
    <source>
        <dbReference type="ARBA" id="ARBA00022927"/>
    </source>
</evidence>
<dbReference type="Proteomes" id="UP000027135">
    <property type="component" value="Unassembled WGS sequence"/>
</dbReference>
<dbReference type="OrthoDB" id="8169718at2759"/>
<evidence type="ECO:0000256" key="6">
    <source>
        <dbReference type="ARBA" id="ARBA00023228"/>
    </source>
</evidence>
<dbReference type="Pfam" id="PF10366">
    <property type="entry name" value="Vps39_1"/>
    <property type="match status" value="1"/>
</dbReference>
<dbReference type="InterPro" id="IPR000547">
    <property type="entry name" value="Clathrin_H-chain/VPS_repeat"/>
</dbReference>
<dbReference type="GO" id="GO:0006914">
    <property type="term" value="P:autophagy"/>
    <property type="evidence" value="ECO:0007669"/>
    <property type="project" value="TreeGrafter"/>
</dbReference>
<keyword evidence="6" id="KW-0458">Lysosome</keyword>
<dbReference type="InParanoid" id="A0A067R909"/>
<evidence type="ECO:0000256" key="7">
    <source>
        <dbReference type="PROSITE-ProRule" id="PRU01006"/>
    </source>
</evidence>
<dbReference type="STRING" id="136037.A0A067R909"/>